<dbReference type="WBParaSite" id="Pan_g14940.t1">
    <property type="protein sequence ID" value="Pan_g14940.t1"/>
    <property type="gene ID" value="Pan_g14940"/>
</dbReference>
<evidence type="ECO:0000256" key="1">
    <source>
        <dbReference type="SAM" id="Phobius"/>
    </source>
</evidence>
<dbReference type="Gene3D" id="3.90.550.10">
    <property type="entry name" value="Spore Coat Polysaccharide Biosynthesis Protein SpsA, Chain A"/>
    <property type="match status" value="1"/>
</dbReference>
<reference evidence="3" key="2">
    <citation type="submission" date="2020-10" db="UniProtKB">
        <authorList>
            <consortium name="WormBaseParasite"/>
        </authorList>
    </citation>
    <scope>IDENTIFICATION</scope>
</reference>
<keyword evidence="1" id="KW-0812">Transmembrane</keyword>
<protein>
    <submittedName>
        <fullName evidence="3">Nucleotid_trans domain-containing protein</fullName>
    </submittedName>
</protein>
<feature type="transmembrane region" description="Helical" evidence="1">
    <location>
        <begin position="42"/>
        <end position="61"/>
    </location>
</feature>
<keyword evidence="1" id="KW-0472">Membrane</keyword>
<dbReference type="PANTHER" id="PTHR31562:SF4">
    <property type="entry name" value="DUF268 DOMAIN-CONTAINING PROTEIN-RELATED"/>
    <property type="match status" value="1"/>
</dbReference>
<dbReference type="Pfam" id="PF03314">
    <property type="entry name" value="DUF273"/>
    <property type="match status" value="1"/>
</dbReference>
<evidence type="ECO:0000313" key="3">
    <source>
        <dbReference type="WBParaSite" id="Pan_g14940.t1"/>
    </source>
</evidence>
<name>A0A7E4V0K6_PANRE</name>
<dbReference type="Proteomes" id="UP000492821">
    <property type="component" value="Unassembled WGS sequence"/>
</dbReference>
<dbReference type="InterPro" id="IPR029044">
    <property type="entry name" value="Nucleotide-diphossugar_trans"/>
</dbReference>
<dbReference type="AlphaFoldDB" id="A0A7E4V0K6"/>
<keyword evidence="1" id="KW-1133">Transmembrane helix</keyword>
<sequence length="360" mass="42453">MQTPLVEFDNGYTLKHTSKVLDIRSWCLNCLKRVKSFTFNRTTVVILILTYLWICLLTYNLNRSDDNAISIDLRAKLAEVFKYTLETVENERIAIVLTVQKGSDYKDYEPGLNTIKCYAKHHGYQLHLLNLTDVPEWTVKCNQTDVFFKRHCAVVDFLERNIKTIDYMLYLDADMGVINPTHMIQEYFKEDGVEMTFYDRYYNHEIMAGSYLVKNTKYARDFIKFWADYFYRLPKSFHGTDNGCIHQVFMEQHFKSNATTAQKCYPLWAKSKIFNDLFRYQACTRHYLGMNTTLYCDGKVKLIRKGTWGYARDGWLTKTRWAPSDFIFHGWKVSKLGGEWQWPFVKETFNLDLCGPGTPN</sequence>
<accession>A0A7E4V0K6</accession>
<dbReference type="InterPro" id="IPR004988">
    <property type="entry name" value="DUF273"/>
</dbReference>
<reference evidence="2" key="1">
    <citation type="journal article" date="2013" name="Genetics">
        <title>The draft genome and transcriptome of Panagrellus redivivus are shaped by the harsh demands of a free-living lifestyle.</title>
        <authorList>
            <person name="Srinivasan J."/>
            <person name="Dillman A.R."/>
            <person name="Macchietto M.G."/>
            <person name="Heikkinen L."/>
            <person name="Lakso M."/>
            <person name="Fracchia K.M."/>
            <person name="Antoshechkin I."/>
            <person name="Mortazavi A."/>
            <person name="Wong G."/>
            <person name="Sternberg P.W."/>
        </authorList>
    </citation>
    <scope>NUCLEOTIDE SEQUENCE [LARGE SCALE GENOMIC DNA]</scope>
    <source>
        <strain evidence="2">MT8872</strain>
    </source>
</reference>
<evidence type="ECO:0000313" key="2">
    <source>
        <dbReference type="Proteomes" id="UP000492821"/>
    </source>
</evidence>
<dbReference type="PANTHER" id="PTHR31562">
    <property type="entry name" value="PROTEIN CBG18972"/>
    <property type="match status" value="1"/>
</dbReference>
<organism evidence="2 3">
    <name type="scientific">Panagrellus redivivus</name>
    <name type="common">Microworm</name>
    <dbReference type="NCBI Taxonomy" id="6233"/>
    <lineage>
        <taxon>Eukaryota</taxon>
        <taxon>Metazoa</taxon>
        <taxon>Ecdysozoa</taxon>
        <taxon>Nematoda</taxon>
        <taxon>Chromadorea</taxon>
        <taxon>Rhabditida</taxon>
        <taxon>Tylenchina</taxon>
        <taxon>Panagrolaimomorpha</taxon>
        <taxon>Panagrolaimoidea</taxon>
        <taxon>Panagrolaimidae</taxon>
        <taxon>Panagrellus</taxon>
    </lineage>
</organism>
<keyword evidence="2" id="KW-1185">Reference proteome</keyword>
<proteinExistence type="predicted"/>